<accession>R0JNJ8</accession>
<dbReference type="HOGENOM" id="CLU_907825_0_0_1"/>
<protein>
    <submittedName>
        <fullName evidence="2">Uncharacterized protein</fullName>
    </submittedName>
</protein>
<dbReference type="GeneID" id="19401810"/>
<evidence type="ECO:0000313" key="2">
    <source>
        <dbReference type="EMBL" id="EOA82793.1"/>
    </source>
</evidence>
<dbReference type="RefSeq" id="XP_008029804.1">
    <property type="nucleotide sequence ID" value="XM_008031613.1"/>
</dbReference>
<dbReference type="OrthoDB" id="6105938at2759"/>
<reference evidence="2 3" key="1">
    <citation type="journal article" date="2012" name="PLoS Pathog.">
        <title>Diverse lifestyles and strategies of plant pathogenesis encoded in the genomes of eighteen Dothideomycetes fungi.</title>
        <authorList>
            <person name="Ohm R.A."/>
            <person name="Feau N."/>
            <person name="Henrissat B."/>
            <person name="Schoch C.L."/>
            <person name="Horwitz B.A."/>
            <person name="Barry K.W."/>
            <person name="Condon B.J."/>
            <person name="Copeland A.C."/>
            <person name="Dhillon B."/>
            <person name="Glaser F."/>
            <person name="Hesse C.N."/>
            <person name="Kosti I."/>
            <person name="LaButti K."/>
            <person name="Lindquist E.A."/>
            <person name="Lucas S."/>
            <person name="Salamov A.A."/>
            <person name="Bradshaw R.E."/>
            <person name="Ciuffetti L."/>
            <person name="Hamelin R.C."/>
            <person name="Kema G.H.J."/>
            <person name="Lawrence C."/>
            <person name="Scott J.A."/>
            <person name="Spatafora J.W."/>
            <person name="Turgeon B.G."/>
            <person name="de Wit P.J.G.M."/>
            <person name="Zhong S."/>
            <person name="Goodwin S.B."/>
            <person name="Grigoriev I.V."/>
        </authorList>
    </citation>
    <scope>NUCLEOTIDE SEQUENCE [LARGE SCALE GENOMIC DNA]</scope>
    <source>
        <strain evidence="3">28A</strain>
    </source>
</reference>
<dbReference type="eggNOG" id="ENOG502T8C0">
    <property type="taxonomic scope" value="Eukaryota"/>
</dbReference>
<name>R0JNJ8_EXST2</name>
<dbReference type="PANTHER" id="PTHR38846">
    <property type="entry name" value="C3H1-TYPE DOMAIN-CONTAINING PROTEIN"/>
    <property type="match status" value="1"/>
</dbReference>
<proteinExistence type="predicted"/>
<dbReference type="AlphaFoldDB" id="R0JNJ8"/>
<evidence type="ECO:0000256" key="1">
    <source>
        <dbReference type="SAM" id="MobiDB-lite"/>
    </source>
</evidence>
<dbReference type="STRING" id="671987.R0JNJ8"/>
<evidence type="ECO:0000313" key="3">
    <source>
        <dbReference type="Proteomes" id="UP000016935"/>
    </source>
</evidence>
<sequence length="324" mass="35328">MASASQVALLQAWASDIGHVVDTASSPKAEFARLAQAKGWVGGDAAWCSRWKECFGEAYPYGQHDRPATAENTTTSEEGGVCLSARMRRLSITSDASSFSVISRISRANSFDSVKSFDSQISLDSKNNVQLAPRSAASTDSHNTVAQQKPAAGPGSAGCEEMTQMVGKLSLSGSTDKKGSNPAWDQFIGFKHSPTAPFKSEFERLAQTKGWGDSEKQRQFVTLLSSEVAFFWHADEDKLYHCQDLCRDLDLGAMSNTVTQYKKALKPLKINIYSVLDNKRNPKIKIVQYQSHSKLKKSIRKSGTFPREAAKAGSGCLTVLLSKL</sequence>
<reference evidence="2 3" key="2">
    <citation type="journal article" date="2013" name="PLoS Genet.">
        <title>Comparative genome structure, secondary metabolite, and effector coding capacity across Cochliobolus pathogens.</title>
        <authorList>
            <person name="Condon B.J."/>
            <person name="Leng Y."/>
            <person name="Wu D."/>
            <person name="Bushley K.E."/>
            <person name="Ohm R.A."/>
            <person name="Otillar R."/>
            <person name="Martin J."/>
            <person name="Schackwitz W."/>
            <person name="Grimwood J."/>
            <person name="MohdZainudin N."/>
            <person name="Xue C."/>
            <person name="Wang R."/>
            <person name="Manning V.A."/>
            <person name="Dhillon B."/>
            <person name="Tu Z.J."/>
            <person name="Steffenson B.J."/>
            <person name="Salamov A."/>
            <person name="Sun H."/>
            <person name="Lowry S."/>
            <person name="LaButti K."/>
            <person name="Han J."/>
            <person name="Copeland A."/>
            <person name="Lindquist E."/>
            <person name="Barry K."/>
            <person name="Schmutz J."/>
            <person name="Baker S.E."/>
            <person name="Ciuffetti L.M."/>
            <person name="Grigoriev I.V."/>
            <person name="Zhong S."/>
            <person name="Turgeon B.G."/>
        </authorList>
    </citation>
    <scope>NUCLEOTIDE SEQUENCE [LARGE SCALE GENOMIC DNA]</scope>
    <source>
        <strain evidence="3">28A</strain>
    </source>
</reference>
<dbReference type="Proteomes" id="UP000016935">
    <property type="component" value="Unassembled WGS sequence"/>
</dbReference>
<dbReference type="PANTHER" id="PTHR38846:SF1">
    <property type="entry name" value="C3H1-TYPE DOMAIN-CONTAINING PROTEIN"/>
    <property type="match status" value="1"/>
</dbReference>
<organism evidence="2 3">
    <name type="scientific">Exserohilum turcicum (strain 28A)</name>
    <name type="common">Northern leaf blight fungus</name>
    <name type="synonym">Setosphaeria turcica</name>
    <dbReference type="NCBI Taxonomy" id="671987"/>
    <lineage>
        <taxon>Eukaryota</taxon>
        <taxon>Fungi</taxon>
        <taxon>Dikarya</taxon>
        <taxon>Ascomycota</taxon>
        <taxon>Pezizomycotina</taxon>
        <taxon>Dothideomycetes</taxon>
        <taxon>Pleosporomycetidae</taxon>
        <taxon>Pleosporales</taxon>
        <taxon>Pleosporineae</taxon>
        <taxon>Pleosporaceae</taxon>
        <taxon>Exserohilum</taxon>
    </lineage>
</organism>
<dbReference type="EMBL" id="KB908844">
    <property type="protein sequence ID" value="EOA82793.1"/>
    <property type="molecule type" value="Genomic_DNA"/>
</dbReference>
<feature type="region of interest" description="Disordered" evidence="1">
    <location>
        <begin position="128"/>
        <end position="160"/>
    </location>
</feature>
<gene>
    <name evidence="2" type="ORF">SETTUDRAFT_180962</name>
</gene>
<feature type="compositionally biased region" description="Polar residues" evidence="1">
    <location>
        <begin position="128"/>
        <end position="147"/>
    </location>
</feature>
<keyword evidence="3" id="KW-1185">Reference proteome</keyword>